<evidence type="ECO:0000313" key="4">
    <source>
        <dbReference type="EMBL" id="CAD8283591.1"/>
    </source>
</evidence>
<proteinExistence type="predicted"/>
<evidence type="ECO:0000256" key="1">
    <source>
        <dbReference type="ARBA" id="ARBA00023157"/>
    </source>
</evidence>
<dbReference type="Gene3D" id="3.10.250.10">
    <property type="entry name" value="SRCR-like domain"/>
    <property type="match status" value="2"/>
</dbReference>
<dbReference type="GO" id="GO:0016020">
    <property type="term" value="C:membrane"/>
    <property type="evidence" value="ECO:0007669"/>
    <property type="project" value="InterPro"/>
</dbReference>
<evidence type="ECO:0000256" key="2">
    <source>
        <dbReference type="SAM" id="MobiDB-lite"/>
    </source>
</evidence>
<feature type="region of interest" description="Disordered" evidence="2">
    <location>
        <begin position="110"/>
        <end position="148"/>
    </location>
</feature>
<dbReference type="InterPro" id="IPR001190">
    <property type="entry name" value="SRCR"/>
</dbReference>
<gene>
    <name evidence="4" type="ORF">CEUR00632_LOCUS3626</name>
</gene>
<dbReference type="AlphaFoldDB" id="A0A7R9V476"/>
<dbReference type="PANTHER" id="PTHR48071">
    <property type="entry name" value="SRCR DOMAIN-CONTAINING PROTEIN"/>
    <property type="match status" value="1"/>
</dbReference>
<reference evidence="4" key="1">
    <citation type="submission" date="2021-01" db="EMBL/GenBank/DDBJ databases">
        <authorList>
            <person name="Corre E."/>
            <person name="Pelletier E."/>
            <person name="Niang G."/>
            <person name="Scheremetjew M."/>
            <person name="Finn R."/>
            <person name="Kale V."/>
            <person name="Holt S."/>
            <person name="Cochrane G."/>
            <person name="Meng A."/>
            <person name="Brown T."/>
            <person name="Cohen L."/>
        </authorList>
    </citation>
    <scope>NUCLEOTIDE SEQUENCE</scope>
    <source>
        <strain evidence="4">CCMP219</strain>
    </source>
</reference>
<protein>
    <recommendedName>
        <fullName evidence="3">SRCR domain-containing protein</fullName>
    </recommendedName>
</protein>
<sequence length="260" mass="28284">MFPGSCAQGRLEVRVGDVWGTVCSKAFTVSDKYMMQNVQAVCRTLGQPWEGAEYAVRGQVTVVENLNDDIPINLVYIYCDETASDFPNDCRKPVTADTCTHADDVEIICKPPAPPMPPMPPTPPPSPPMPPMPPSPPSPNPPSPAAGLVRLVGGPPGGQEGRLELYHQAKWGTMCFTSSFDQSAAKAVCRQLNRAVPDNSLASFGFSGTRYGTTDLPIVATWTFCPLDEPARSLQYDCDINGYGADRCDHSRDVWIRCPY</sequence>
<feature type="domain" description="SRCR" evidence="3">
    <location>
        <begin position="1"/>
        <end position="110"/>
    </location>
</feature>
<dbReference type="SUPFAM" id="SSF56487">
    <property type="entry name" value="SRCR-like"/>
    <property type="match status" value="2"/>
</dbReference>
<dbReference type="PANTHER" id="PTHR48071:SF18">
    <property type="entry name" value="DELETED IN MALIGNANT BRAIN TUMORS 1 PROTEIN-RELATED"/>
    <property type="match status" value="1"/>
</dbReference>
<dbReference type="InterPro" id="IPR036772">
    <property type="entry name" value="SRCR-like_dom_sf"/>
</dbReference>
<organism evidence="4">
    <name type="scientific">Chlamydomonas euryale</name>
    <dbReference type="NCBI Taxonomy" id="1486919"/>
    <lineage>
        <taxon>Eukaryota</taxon>
        <taxon>Viridiplantae</taxon>
        <taxon>Chlorophyta</taxon>
        <taxon>core chlorophytes</taxon>
        <taxon>Chlorophyceae</taxon>
        <taxon>CS clade</taxon>
        <taxon>Chlamydomonadales</taxon>
        <taxon>Chlamydomonadaceae</taxon>
        <taxon>Chlamydomonas</taxon>
    </lineage>
</organism>
<feature type="compositionally biased region" description="Pro residues" evidence="2">
    <location>
        <begin position="111"/>
        <end position="144"/>
    </location>
</feature>
<dbReference type="EMBL" id="HBEC01007965">
    <property type="protein sequence ID" value="CAD8283591.1"/>
    <property type="molecule type" value="Transcribed_RNA"/>
</dbReference>
<dbReference type="SMART" id="SM00202">
    <property type="entry name" value="SR"/>
    <property type="match status" value="2"/>
</dbReference>
<evidence type="ECO:0000259" key="3">
    <source>
        <dbReference type="PROSITE" id="PS50287"/>
    </source>
</evidence>
<accession>A0A7R9V476</accession>
<keyword evidence="1" id="KW-1015">Disulfide bond</keyword>
<feature type="domain" description="SRCR" evidence="3">
    <location>
        <begin position="149"/>
        <end position="259"/>
    </location>
</feature>
<dbReference type="Pfam" id="PF00530">
    <property type="entry name" value="SRCR"/>
    <property type="match status" value="2"/>
</dbReference>
<dbReference type="PROSITE" id="PS50287">
    <property type="entry name" value="SRCR_2"/>
    <property type="match status" value="2"/>
</dbReference>
<name>A0A7R9V476_9CHLO</name>